<evidence type="ECO:0000313" key="1">
    <source>
        <dbReference type="EMBL" id="AQN78374.1"/>
    </source>
</evidence>
<sequence length="187" mass="20022">MSASSSSTLAEECTVMSVRSRITITSTEKIVPGPDITAKIIQSLSLVNSKAKAPDGEDVQGDWAQMMEEVAKLSKPQISGPFVDKDLERGNIYSLNMIIGGILDSQSGRAGKVMTLRTGGLIMTLRNYHISGRSQAPKINKDASLEITATVATVKRPVPLCKQKIQDYIILPKVVINPPTTGRGPSG</sequence>
<proteinExistence type="predicted"/>
<accession>A0A1S5VFG0</accession>
<gene>
    <name evidence="1" type="primary">ORF4</name>
</gene>
<protein>
    <submittedName>
        <fullName evidence="1">Matrix protein</fullName>
    </submittedName>
</protein>
<dbReference type="EMBL" id="KX982178">
    <property type="protein sequence ID" value="AQN78374.1"/>
    <property type="molecule type" value="Viral_cRNA"/>
</dbReference>
<reference evidence="1" key="1">
    <citation type="submission" date="2016-10" db="EMBL/GenBank/DDBJ databases">
        <title>Citrus leprosis virus N: a new species of dichorhavirus causing citrus leprosis symptoms.</title>
        <authorList>
            <person name="Chabi-Jesus C."/>
            <person name="Ramos-Gonzalez P.L."/>
            <person name="Guerra-Peraza O."/>
            <person name="Harakava R."/>
            <person name="Tassi A."/>
            <person name="Kitajima E.W."/>
            <person name="Freitas-Astua J."/>
        </authorList>
    </citation>
    <scope>NUCLEOTIDE SEQUENCE</scope>
    <source>
        <strain evidence="1">Sbs1</strain>
    </source>
</reference>
<organism evidence="1">
    <name type="scientific">Citrus leprosis virus N</name>
    <dbReference type="NCBI Taxonomy" id="1956177"/>
    <lineage>
        <taxon>Viruses</taxon>
        <taxon>Riboviria</taxon>
        <taxon>Orthornavirae</taxon>
        <taxon>Negarnaviricota</taxon>
        <taxon>Haploviricotina</taxon>
        <taxon>Monjiviricetes</taxon>
        <taxon>Mononegavirales</taxon>
        <taxon>Rhabdoviridae</taxon>
        <taxon>Betarhabdovirinae</taxon>
        <taxon>Dichorhavirus</taxon>
        <taxon>Dichorhavirus leprosis</taxon>
    </lineage>
</organism>
<name>A0A1S5VFG0_9RHAB</name>